<gene>
    <name evidence="2" type="ORF">DD728_06410</name>
</gene>
<reference evidence="2 3" key="1">
    <citation type="journal article" date="2018" name="Nat. Biotechnol.">
        <title>A standardized bacterial taxonomy based on genome phylogeny substantially revises the tree of life.</title>
        <authorList>
            <person name="Parks D.H."/>
            <person name="Chuvochina M."/>
            <person name="Waite D.W."/>
            <person name="Rinke C."/>
            <person name="Skarshewski A."/>
            <person name="Chaumeil P.A."/>
            <person name="Hugenholtz P."/>
        </authorList>
    </citation>
    <scope>NUCLEOTIDE SEQUENCE [LARGE SCALE GENOMIC DNA]</scope>
    <source>
        <strain evidence="2">UBA10378</strain>
    </source>
</reference>
<proteinExistence type="predicted"/>
<feature type="chain" id="PRO_5016948729" evidence="1">
    <location>
        <begin position="22"/>
        <end position="106"/>
    </location>
</feature>
<name>A0A356W6E1_9PROT</name>
<organism evidence="2 3">
    <name type="scientific">Hyphomonas atlantica</name>
    <dbReference type="NCBI Taxonomy" id="1280948"/>
    <lineage>
        <taxon>Bacteria</taxon>
        <taxon>Pseudomonadati</taxon>
        <taxon>Pseudomonadota</taxon>
        <taxon>Alphaproteobacteria</taxon>
        <taxon>Hyphomonadales</taxon>
        <taxon>Hyphomonadaceae</taxon>
        <taxon>Hyphomonas</taxon>
    </lineage>
</organism>
<dbReference type="Proteomes" id="UP000263957">
    <property type="component" value="Unassembled WGS sequence"/>
</dbReference>
<keyword evidence="1" id="KW-0732">Signal</keyword>
<dbReference type="SUPFAM" id="SSF56954">
    <property type="entry name" value="Outer membrane efflux proteins (OEP)"/>
    <property type="match status" value="1"/>
</dbReference>
<protein>
    <submittedName>
        <fullName evidence="2">RND transporter</fullName>
    </submittedName>
</protein>
<feature type="signal peptide" evidence="1">
    <location>
        <begin position="1"/>
        <end position="21"/>
    </location>
</feature>
<feature type="non-terminal residue" evidence="2">
    <location>
        <position position="106"/>
    </location>
</feature>
<dbReference type="PROSITE" id="PS51257">
    <property type="entry name" value="PROKAR_LIPOPROTEIN"/>
    <property type="match status" value="1"/>
</dbReference>
<dbReference type="AlphaFoldDB" id="A0A356W6E1"/>
<accession>A0A356W6E1</accession>
<sequence>MTRSILLISSAILTACASSQANLPGIDGNREEIFAVAPDAPAEWANTGVVGTAPTGDWLSQFDDPIMESLVREALANSPTLESRAALVRAAEASIRTARSQRLPSV</sequence>
<evidence type="ECO:0000313" key="2">
    <source>
        <dbReference type="EMBL" id="HBQ48502.1"/>
    </source>
</evidence>
<comment type="caution">
    <text evidence="2">The sequence shown here is derived from an EMBL/GenBank/DDBJ whole genome shotgun (WGS) entry which is preliminary data.</text>
</comment>
<evidence type="ECO:0000313" key="3">
    <source>
        <dbReference type="Proteomes" id="UP000263957"/>
    </source>
</evidence>
<dbReference type="Gene3D" id="1.20.1600.10">
    <property type="entry name" value="Outer membrane efflux proteins (OEP)"/>
    <property type="match status" value="1"/>
</dbReference>
<dbReference type="EMBL" id="DOGS01000130">
    <property type="protein sequence ID" value="HBQ48502.1"/>
    <property type="molecule type" value="Genomic_DNA"/>
</dbReference>
<evidence type="ECO:0000256" key="1">
    <source>
        <dbReference type="SAM" id="SignalP"/>
    </source>
</evidence>